<keyword evidence="8 9" id="KW-0624">Polysaccharide degradation</keyword>
<dbReference type="InterPro" id="IPR044846">
    <property type="entry name" value="GH10"/>
</dbReference>
<reference evidence="12" key="2">
    <citation type="submission" date="2001-07" db="EMBL/GenBank/DDBJ databases">
        <title>Molecular and functional analysis of the exopolysaccharide biosynthesis locus pss from Rhizobium leguminosarum bv. viciae VF39.</title>
        <authorList>
            <person name="Ivashina T.V."/>
            <person name="Sadykov M.R."/>
            <person name="Kalinchuk N.A."/>
            <person name="Senchenkova S.N."/>
            <person name="Druzhinina T.N."/>
            <person name="Grachev A.A."/>
            <person name="Shashkov A.S."/>
            <person name="Shibaev V.N."/>
            <person name="Kanapin A.A."/>
            <person name="Shlyapnikov M.G."/>
            <person name="van Workum W.A."/>
            <person name="Kijne J.W."/>
            <person name="Ksenzenko V.N."/>
        </authorList>
    </citation>
    <scope>NUCLEOTIDE SEQUENCE</scope>
    <source>
        <strain evidence="12">VF39</strain>
    </source>
</reference>
<keyword evidence="5 9" id="KW-0378">Hydrolase</keyword>
<comment type="similarity">
    <text evidence="2 9">Belongs to the glycosyl hydrolase 10 (cellulase F) family.</text>
</comment>
<dbReference type="InterPro" id="IPR001000">
    <property type="entry name" value="GH10_dom"/>
</dbReference>
<feature type="signal peptide" evidence="10">
    <location>
        <begin position="1"/>
        <end position="46"/>
    </location>
</feature>
<dbReference type="GO" id="GO:0045493">
    <property type="term" value="P:xylan catabolic process"/>
    <property type="evidence" value="ECO:0007669"/>
    <property type="project" value="UniProtKB-KW"/>
</dbReference>
<keyword evidence="4 10" id="KW-0732">Signal</keyword>
<dbReference type="Pfam" id="PF00331">
    <property type="entry name" value="Glyco_hydro_10"/>
    <property type="match status" value="1"/>
</dbReference>
<evidence type="ECO:0000256" key="10">
    <source>
        <dbReference type="SAM" id="SignalP"/>
    </source>
</evidence>
<organism evidence="12">
    <name type="scientific">Rhizobium leguminosarum bv. viciae</name>
    <dbReference type="NCBI Taxonomy" id="387"/>
    <lineage>
        <taxon>Bacteria</taxon>
        <taxon>Pseudomonadati</taxon>
        <taxon>Pseudomonadota</taxon>
        <taxon>Alphaproteobacteria</taxon>
        <taxon>Hyphomicrobiales</taxon>
        <taxon>Rhizobiaceae</taxon>
        <taxon>Rhizobium/Agrobacterium group</taxon>
        <taxon>Rhizobium</taxon>
    </lineage>
</organism>
<reference evidence="12" key="1">
    <citation type="journal article" date="1998" name="Mol. Biol. (Mosk.)">
        <title>Structure-functional organization of exopolysaccharide biosynthetic genes in Rhizobium leguminosarum bv. viciae VF39.</title>
        <authorList>
            <person name="Sadykov M.R."/>
            <person name="Ivashina T.V."/>
            <person name="Kanapin A.A."/>
            <person name="Shliapnikov M.G."/>
            <person name="Ksenzenko V.N."/>
        </authorList>
    </citation>
    <scope>NUCLEOTIDE SEQUENCE</scope>
    <source>
        <strain evidence="12">VF39</strain>
    </source>
</reference>
<feature type="chain" id="PRO_5004321794" description="Beta-xylanase" evidence="10">
    <location>
        <begin position="47"/>
        <end position="379"/>
    </location>
</feature>
<dbReference type="SMART" id="SM00633">
    <property type="entry name" value="Glyco_10"/>
    <property type="match status" value="1"/>
</dbReference>
<dbReference type="PANTHER" id="PTHR31490:SF88">
    <property type="entry name" value="BETA-XYLANASE"/>
    <property type="match status" value="1"/>
</dbReference>
<dbReference type="InterPro" id="IPR017853">
    <property type="entry name" value="GH"/>
</dbReference>
<evidence type="ECO:0000256" key="1">
    <source>
        <dbReference type="ARBA" id="ARBA00000681"/>
    </source>
</evidence>
<evidence type="ECO:0000256" key="2">
    <source>
        <dbReference type="ARBA" id="ARBA00007495"/>
    </source>
</evidence>
<dbReference type="EC" id="3.2.1.8" evidence="9"/>
<protein>
    <recommendedName>
        <fullName evidence="9">Beta-xylanase</fullName>
        <ecNumber evidence="9">3.2.1.8</ecNumber>
    </recommendedName>
</protein>
<evidence type="ECO:0000256" key="3">
    <source>
        <dbReference type="ARBA" id="ARBA00022651"/>
    </source>
</evidence>
<evidence type="ECO:0000256" key="9">
    <source>
        <dbReference type="RuleBase" id="RU361174"/>
    </source>
</evidence>
<accession>Q93L32</accession>
<dbReference type="PROSITE" id="PS51760">
    <property type="entry name" value="GH10_2"/>
    <property type="match status" value="1"/>
</dbReference>
<dbReference type="AlphaFoldDB" id="Q93L32"/>
<dbReference type="EMBL" id="AF028810">
    <property type="protein sequence ID" value="AAK77325.1"/>
    <property type="molecule type" value="Genomic_DNA"/>
</dbReference>
<keyword evidence="3" id="KW-0858">Xylan degradation</keyword>
<sequence>MPTSPAFQIPPRTSKKLTVRDRMNRRRFLASVPLALLYVHTGQALAQVPAAAGLRVLADRKSFRFGSAIDLQNINDPIAAEIYIDNVNSITPRNELKWSATEKRPGVFSFGSADRMVAFARKNNMRVYGHTLIWYRVPGWVSDITDAKTIQATMNRHIKQVVTRYKNSIDAWDVVNEPLEYDAPDLRDCVFRRLLGDDYIRMSFDMAHQANPGATLVLNETHLEKKSDVFEQKRARILKIVEDLVAKKTPINAVGLQAHFRPGLDRIDPEGMGRFCAALKDMGVGVFITELDASCHFLNRDKGFTPASYADIFSEVISVAAEHGDLKGVTVWGMSEKYGEPDEKATDPAAACTKRVNLYDENNAPRSAVDGIRRAIEAM</sequence>
<comment type="catalytic activity">
    <reaction evidence="1 9">
        <text>Endohydrolysis of (1-&gt;4)-beta-D-xylosidic linkages in xylans.</text>
        <dbReference type="EC" id="3.2.1.8"/>
    </reaction>
</comment>
<name>Q93L32_RHILV</name>
<evidence type="ECO:0000313" key="12">
    <source>
        <dbReference type="EMBL" id="AAK77325.1"/>
    </source>
</evidence>
<dbReference type="SMR" id="Q93L32"/>
<evidence type="ECO:0000256" key="5">
    <source>
        <dbReference type="ARBA" id="ARBA00022801"/>
    </source>
</evidence>
<dbReference type="GO" id="GO:0031176">
    <property type="term" value="F:endo-1,4-beta-xylanase activity"/>
    <property type="evidence" value="ECO:0007669"/>
    <property type="project" value="UniProtKB-EC"/>
</dbReference>
<proteinExistence type="inferred from homology"/>
<evidence type="ECO:0000259" key="11">
    <source>
        <dbReference type="PROSITE" id="PS51760"/>
    </source>
</evidence>
<feature type="domain" description="GH10" evidence="11">
    <location>
        <begin position="51"/>
        <end position="375"/>
    </location>
</feature>
<dbReference type="SUPFAM" id="SSF51445">
    <property type="entry name" value="(Trans)glycosidases"/>
    <property type="match status" value="1"/>
</dbReference>
<evidence type="ECO:0000256" key="4">
    <source>
        <dbReference type="ARBA" id="ARBA00022729"/>
    </source>
</evidence>
<gene>
    <name evidence="12" type="primary">pssT</name>
</gene>
<keyword evidence="6 9" id="KW-0119">Carbohydrate metabolism</keyword>
<evidence type="ECO:0000256" key="7">
    <source>
        <dbReference type="ARBA" id="ARBA00023295"/>
    </source>
</evidence>
<evidence type="ECO:0000256" key="8">
    <source>
        <dbReference type="ARBA" id="ARBA00023326"/>
    </source>
</evidence>
<keyword evidence="7 9" id="KW-0326">Glycosidase</keyword>
<evidence type="ECO:0000256" key="6">
    <source>
        <dbReference type="ARBA" id="ARBA00023277"/>
    </source>
</evidence>
<dbReference type="PANTHER" id="PTHR31490">
    <property type="entry name" value="GLYCOSYL HYDROLASE"/>
    <property type="match status" value="1"/>
</dbReference>
<dbReference type="Gene3D" id="3.20.20.80">
    <property type="entry name" value="Glycosidases"/>
    <property type="match status" value="1"/>
</dbReference>
<dbReference type="PRINTS" id="PR00134">
    <property type="entry name" value="GLHYDRLASE10"/>
</dbReference>